<gene>
    <name evidence="5" type="ORF">I5M32_14505</name>
</gene>
<keyword evidence="3" id="KW-1003">Cell membrane</keyword>
<dbReference type="EMBL" id="JAEHFY010000024">
    <property type="protein sequence ID" value="MBK0384176.1"/>
    <property type="molecule type" value="Genomic_DNA"/>
</dbReference>
<evidence type="ECO:0000313" key="5">
    <source>
        <dbReference type="EMBL" id="MBK0384176.1"/>
    </source>
</evidence>
<dbReference type="Proteomes" id="UP000660024">
    <property type="component" value="Unassembled WGS sequence"/>
</dbReference>
<dbReference type="Gene3D" id="2.120.10.30">
    <property type="entry name" value="TolB, C-terminal domain"/>
    <property type="match status" value="1"/>
</dbReference>
<evidence type="ECO:0000313" key="6">
    <source>
        <dbReference type="Proteomes" id="UP000660024"/>
    </source>
</evidence>
<dbReference type="InterPro" id="IPR011042">
    <property type="entry name" value="6-blade_b-propeller_TolB-like"/>
</dbReference>
<organism evidence="5 6">
    <name type="scientific">Pedobacter segetis</name>
    <dbReference type="NCBI Taxonomy" id="2793069"/>
    <lineage>
        <taxon>Bacteria</taxon>
        <taxon>Pseudomonadati</taxon>
        <taxon>Bacteroidota</taxon>
        <taxon>Sphingobacteriia</taxon>
        <taxon>Sphingobacteriales</taxon>
        <taxon>Sphingobacteriaceae</taxon>
        <taxon>Pedobacter</taxon>
    </lineage>
</organism>
<dbReference type="RefSeq" id="WP_200587645.1">
    <property type="nucleotide sequence ID" value="NZ_JAEHFY010000024.1"/>
</dbReference>
<accession>A0ABS1BP69</accession>
<protein>
    <recommendedName>
        <fullName evidence="7">SdiA-regulated</fullName>
    </recommendedName>
</protein>
<reference evidence="5 6" key="1">
    <citation type="submission" date="2020-12" db="EMBL/GenBank/DDBJ databases">
        <title>Bacterial novel species Pedobacter sp. SD-b isolated from soil.</title>
        <authorList>
            <person name="Jung H.-Y."/>
        </authorList>
    </citation>
    <scope>NUCLEOTIDE SEQUENCE [LARGE SCALE GENOMIC DNA]</scope>
    <source>
        <strain evidence="5 6">SD-b</strain>
    </source>
</reference>
<evidence type="ECO:0000256" key="3">
    <source>
        <dbReference type="ARBA" id="ARBA00022475"/>
    </source>
</evidence>
<name>A0ABS1BP69_9SPHI</name>
<evidence type="ECO:0000256" key="2">
    <source>
        <dbReference type="ARBA" id="ARBA00009852"/>
    </source>
</evidence>
<comment type="subcellular location">
    <subcellularLocation>
        <location evidence="1">Cell membrane</location>
    </subcellularLocation>
</comment>
<dbReference type="PROSITE" id="PS51257">
    <property type="entry name" value="PROKAR_LIPOPROTEIN"/>
    <property type="match status" value="1"/>
</dbReference>
<evidence type="ECO:0000256" key="1">
    <source>
        <dbReference type="ARBA" id="ARBA00004236"/>
    </source>
</evidence>
<comment type="caution">
    <text evidence="5">The sequence shown here is derived from an EMBL/GenBank/DDBJ whole genome shotgun (WGS) entry which is preliminary data.</text>
</comment>
<evidence type="ECO:0008006" key="7">
    <source>
        <dbReference type="Google" id="ProtNLM"/>
    </source>
</evidence>
<dbReference type="InterPro" id="IPR009722">
    <property type="entry name" value="YjiK/CarP"/>
</dbReference>
<dbReference type="SUPFAM" id="SSF63825">
    <property type="entry name" value="YWTD domain"/>
    <property type="match status" value="1"/>
</dbReference>
<proteinExistence type="inferred from homology"/>
<evidence type="ECO:0000256" key="4">
    <source>
        <dbReference type="ARBA" id="ARBA00023136"/>
    </source>
</evidence>
<comment type="similarity">
    <text evidence="2">Belongs to the YjiK family.</text>
</comment>
<keyword evidence="4" id="KW-0472">Membrane</keyword>
<keyword evidence="6" id="KW-1185">Reference proteome</keyword>
<dbReference type="Pfam" id="PF06977">
    <property type="entry name" value="SdiA-regulated"/>
    <property type="match status" value="1"/>
</dbReference>
<sequence length="301" mass="34401">MHKFLLLSSFLILTACIDPTKIFNDEQKGEGIFSDDYEVYEMPRELKEISGFTFITDSIVAAIEDEHGLIYYYDLNKNKTINTFRFAGDGDYEDILRVKKDLFVLESKGDIYQVANFKSKPMVTKFKTPLKSKNDIEGLAYDEDSNSILMSVKEKNLEKDDDEAKQKNIYAFSLNTKKFNTIPAYKIKFETIEKHFEGDKLTEISKRFLRAVGNENQNEIIKPTALAFKPSTQDLYVLSSINNIIVVMSKADTIKQIIPFHGKAFSQPEGMAFNSKGELFISNEGHKHPANIIKIKKLDAK</sequence>